<proteinExistence type="predicted"/>
<protein>
    <submittedName>
        <fullName evidence="1">Uncharacterized protein</fullName>
    </submittedName>
</protein>
<dbReference type="AlphaFoldDB" id="A0A1M6EYQ0"/>
<dbReference type="RefSeq" id="WP_073132854.1">
    <property type="nucleotide sequence ID" value="NZ_FQZF01000006.1"/>
</dbReference>
<sequence length="95" mass="10140">MTLCLVLHELPEGGAEAMEASIWELSESHCMLKGGMLVDTSVSPNYLHSHLRRALTGAGLEGKLLVTHVTQDVHMSGMDPDVAGWIEGSLKAAAE</sequence>
<organism evidence="1 2">
    <name type="scientific">Muricoccus roseus</name>
    <dbReference type="NCBI Taxonomy" id="198092"/>
    <lineage>
        <taxon>Bacteria</taxon>
        <taxon>Pseudomonadati</taxon>
        <taxon>Pseudomonadota</taxon>
        <taxon>Alphaproteobacteria</taxon>
        <taxon>Acetobacterales</taxon>
        <taxon>Roseomonadaceae</taxon>
        <taxon>Muricoccus</taxon>
    </lineage>
</organism>
<dbReference type="EMBL" id="FQZF01000006">
    <property type="protein sequence ID" value="SHI90536.1"/>
    <property type="molecule type" value="Genomic_DNA"/>
</dbReference>
<name>A0A1M6EYQ0_9PROT</name>
<gene>
    <name evidence="1" type="ORF">SAMN02745194_01331</name>
</gene>
<accession>A0A1M6EYQ0</accession>
<reference evidence="1 2" key="1">
    <citation type="submission" date="2016-11" db="EMBL/GenBank/DDBJ databases">
        <authorList>
            <person name="Jaros S."/>
            <person name="Januszkiewicz K."/>
            <person name="Wedrychowicz H."/>
        </authorList>
    </citation>
    <scope>NUCLEOTIDE SEQUENCE [LARGE SCALE GENOMIC DNA]</scope>
    <source>
        <strain evidence="1 2">DSM 14916</strain>
    </source>
</reference>
<evidence type="ECO:0000313" key="2">
    <source>
        <dbReference type="Proteomes" id="UP000184387"/>
    </source>
</evidence>
<dbReference type="OrthoDB" id="7271672at2"/>
<evidence type="ECO:0000313" key="1">
    <source>
        <dbReference type="EMBL" id="SHI90536.1"/>
    </source>
</evidence>
<dbReference type="Proteomes" id="UP000184387">
    <property type="component" value="Unassembled WGS sequence"/>
</dbReference>
<keyword evidence="2" id="KW-1185">Reference proteome</keyword>